<feature type="region of interest" description="Disordered" evidence="1">
    <location>
        <begin position="123"/>
        <end position="172"/>
    </location>
</feature>
<evidence type="ECO:0000256" key="1">
    <source>
        <dbReference type="SAM" id="MobiDB-lite"/>
    </source>
</evidence>
<feature type="compositionally biased region" description="Basic and acidic residues" evidence="1">
    <location>
        <begin position="57"/>
        <end position="83"/>
    </location>
</feature>
<gene>
    <name evidence="2" type="ORF">IV203_020290</name>
</gene>
<name>A0A9K3K6Q0_9STRA</name>
<dbReference type="Proteomes" id="UP000693970">
    <property type="component" value="Unassembled WGS sequence"/>
</dbReference>
<comment type="caution">
    <text evidence="2">The sequence shown here is derived from an EMBL/GenBank/DDBJ whole genome shotgun (WGS) entry which is preliminary data.</text>
</comment>
<dbReference type="AlphaFoldDB" id="A0A9K3K6Q0"/>
<dbReference type="EMBL" id="JAGRRH010000075">
    <property type="protein sequence ID" value="KAG7337719.1"/>
    <property type="molecule type" value="Genomic_DNA"/>
</dbReference>
<reference evidence="2" key="2">
    <citation type="submission" date="2021-04" db="EMBL/GenBank/DDBJ databases">
        <authorList>
            <person name="Podell S."/>
        </authorList>
    </citation>
    <scope>NUCLEOTIDE SEQUENCE</scope>
    <source>
        <strain evidence="2">Hildebrandi</strain>
    </source>
</reference>
<feature type="region of interest" description="Disordered" evidence="1">
    <location>
        <begin position="55"/>
        <end position="109"/>
    </location>
</feature>
<sequence>MVEVPEEENEFGQLVINLSDVYEENGPGSPLSKATEREKFARDYSEDLFIDSYNRFNAEDQREDQREDHDVIESPHHSTRSRDSMFSPQRDSQVPSIQKASSPIESYHSDRSFSKLRIADSYHDHSGTTRGLEPLSQINEKERFDFPTLPVTRRSASLSPSPTQSRSNSSRLRTFLGTQRIGSRLTPALKKNHSHDSRAIINEDRDLNDPLPSALSREADEAFRTLADKLGMEQSELQSSELMLVDALSFGEPIPFDFEETLKRNPDLAAERLQKLILTPYTLRVHEPSRTIRNRTEVSSKRPRR</sequence>
<keyword evidence="3" id="KW-1185">Reference proteome</keyword>
<feature type="compositionally biased region" description="Low complexity" evidence="1">
    <location>
        <begin position="154"/>
        <end position="171"/>
    </location>
</feature>
<feature type="compositionally biased region" description="Polar residues" evidence="1">
    <location>
        <begin position="84"/>
        <end position="104"/>
    </location>
</feature>
<protein>
    <submittedName>
        <fullName evidence="2">Uncharacterized protein</fullName>
    </submittedName>
</protein>
<evidence type="ECO:0000313" key="3">
    <source>
        <dbReference type="Proteomes" id="UP000693970"/>
    </source>
</evidence>
<proteinExistence type="predicted"/>
<reference evidence="2" key="1">
    <citation type="journal article" date="2021" name="Sci. Rep.">
        <title>Diploid genomic architecture of Nitzschia inconspicua, an elite biomass production diatom.</title>
        <authorList>
            <person name="Oliver A."/>
            <person name="Podell S."/>
            <person name="Pinowska A."/>
            <person name="Traller J.C."/>
            <person name="Smith S.R."/>
            <person name="McClure R."/>
            <person name="Beliaev A."/>
            <person name="Bohutskyi P."/>
            <person name="Hill E.A."/>
            <person name="Rabines A."/>
            <person name="Zheng H."/>
            <person name="Allen L.Z."/>
            <person name="Kuo A."/>
            <person name="Grigoriev I.V."/>
            <person name="Allen A.E."/>
            <person name="Hazlebeck D."/>
            <person name="Allen E.E."/>
        </authorList>
    </citation>
    <scope>NUCLEOTIDE SEQUENCE</scope>
    <source>
        <strain evidence="2">Hildebrandi</strain>
    </source>
</reference>
<evidence type="ECO:0000313" key="2">
    <source>
        <dbReference type="EMBL" id="KAG7337719.1"/>
    </source>
</evidence>
<accession>A0A9K3K6Q0</accession>
<organism evidence="2 3">
    <name type="scientific">Nitzschia inconspicua</name>
    <dbReference type="NCBI Taxonomy" id="303405"/>
    <lineage>
        <taxon>Eukaryota</taxon>
        <taxon>Sar</taxon>
        <taxon>Stramenopiles</taxon>
        <taxon>Ochrophyta</taxon>
        <taxon>Bacillariophyta</taxon>
        <taxon>Bacillariophyceae</taxon>
        <taxon>Bacillariophycidae</taxon>
        <taxon>Bacillariales</taxon>
        <taxon>Bacillariaceae</taxon>
        <taxon>Nitzschia</taxon>
    </lineage>
</organism>